<accession>A0ABR0JMB7</accession>
<keyword evidence="3" id="KW-1185">Reference proteome</keyword>
<feature type="region of interest" description="Disordered" evidence="1">
    <location>
        <begin position="79"/>
        <end position="126"/>
    </location>
</feature>
<protein>
    <submittedName>
        <fullName evidence="2">Uncharacterized protein</fullName>
    </submittedName>
</protein>
<organism evidence="2 3">
    <name type="scientific">Exophiala sideris</name>
    <dbReference type="NCBI Taxonomy" id="1016849"/>
    <lineage>
        <taxon>Eukaryota</taxon>
        <taxon>Fungi</taxon>
        <taxon>Dikarya</taxon>
        <taxon>Ascomycota</taxon>
        <taxon>Pezizomycotina</taxon>
        <taxon>Eurotiomycetes</taxon>
        <taxon>Chaetothyriomycetidae</taxon>
        <taxon>Chaetothyriales</taxon>
        <taxon>Herpotrichiellaceae</taxon>
        <taxon>Exophiala</taxon>
    </lineage>
</organism>
<dbReference type="Proteomes" id="UP001345691">
    <property type="component" value="Unassembled WGS sequence"/>
</dbReference>
<gene>
    <name evidence="2" type="ORF">LTR69_002407</name>
</gene>
<evidence type="ECO:0000313" key="2">
    <source>
        <dbReference type="EMBL" id="KAK5067058.1"/>
    </source>
</evidence>
<dbReference type="EMBL" id="JAVRRF010000003">
    <property type="protein sequence ID" value="KAK5067058.1"/>
    <property type="molecule type" value="Genomic_DNA"/>
</dbReference>
<comment type="caution">
    <text evidence="2">The sequence shown here is derived from an EMBL/GenBank/DDBJ whole genome shotgun (WGS) entry which is preliminary data.</text>
</comment>
<evidence type="ECO:0000313" key="3">
    <source>
        <dbReference type="Proteomes" id="UP001345691"/>
    </source>
</evidence>
<sequence>MVIEACETKPLLHVLRGWKKTVEETIRSLIYEEDEESEEDKKIEEEKKIDHLEIWKPVYKLGLKEDDDMIILTPIILNPKPDPDNDYEARTSDIEFDPATVWQSQAEKEEADAPGRRPVTRSMKQL</sequence>
<evidence type="ECO:0000256" key="1">
    <source>
        <dbReference type="SAM" id="MobiDB-lite"/>
    </source>
</evidence>
<feature type="compositionally biased region" description="Basic and acidic residues" evidence="1">
    <location>
        <begin position="106"/>
        <end position="115"/>
    </location>
</feature>
<reference evidence="2 3" key="1">
    <citation type="submission" date="2023-08" db="EMBL/GenBank/DDBJ databases">
        <title>Black Yeasts Isolated from many extreme environments.</title>
        <authorList>
            <person name="Coleine C."/>
            <person name="Stajich J.E."/>
            <person name="Selbmann L."/>
        </authorList>
    </citation>
    <scope>NUCLEOTIDE SEQUENCE [LARGE SCALE GENOMIC DNA]</scope>
    <source>
        <strain evidence="2 3">CCFEE 6328</strain>
    </source>
</reference>
<name>A0ABR0JMB7_9EURO</name>
<feature type="compositionally biased region" description="Basic and acidic residues" evidence="1">
    <location>
        <begin position="81"/>
        <end position="93"/>
    </location>
</feature>
<proteinExistence type="predicted"/>